<evidence type="ECO:0000256" key="3">
    <source>
        <dbReference type="ARBA" id="ARBA00022723"/>
    </source>
</evidence>
<dbReference type="SFLD" id="SFLDG01065">
    <property type="entry name" value="anaerobic_coproporphyrinogen-I"/>
    <property type="match status" value="1"/>
</dbReference>
<dbReference type="SFLD" id="SFLDS00029">
    <property type="entry name" value="Radical_SAM"/>
    <property type="match status" value="1"/>
</dbReference>
<dbReference type="GO" id="GO:0005737">
    <property type="term" value="C:cytoplasm"/>
    <property type="evidence" value="ECO:0007669"/>
    <property type="project" value="TreeGrafter"/>
</dbReference>
<organism evidence="7">
    <name type="scientific">Uncultured Desulfatiglans sp</name>
    <dbReference type="NCBI Taxonomy" id="1748965"/>
    <lineage>
        <taxon>Bacteria</taxon>
        <taxon>Pseudomonadati</taxon>
        <taxon>Thermodesulfobacteriota</taxon>
        <taxon>Desulfobacteria</taxon>
        <taxon>Desulfatiglandales</taxon>
        <taxon>Desulfatiglandaceae</taxon>
        <taxon>Desulfatiglans</taxon>
        <taxon>environmental samples</taxon>
    </lineage>
</organism>
<dbReference type="InterPro" id="IPR034505">
    <property type="entry name" value="Coproporphyrinogen-III_oxidase"/>
</dbReference>
<comment type="cofactor">
    <cofactor evidence="1">
        <name>[4Fe-4S] cluster</name>
        <dbReference type="ChEBI" id="CHEBI:49883"/>
    </cofactor>
</comment>
<dbReference type="PROSITE" id="PS51918">
    <property type="entry name" value="RADICAL_SAM"/>
    <property type="match status" value="1"/>
</dbReference>
<evidence type="ECO:0000256" key="4">
    <source>
        <dbReference type="ARBA" id="ARBA00023004"/>
    </source>
</evidence>
<name>A0A653A7P9_UNCDX</name>
<dbReference type="SFLD" id="SFLDG01082">
    <property type="entry name" value="B12-binding_domain_containing"/>
    <property type="match status" value="1"/>
</dbReference>
<keyword evidence="5" id="KW-0411">Iron-sulfur</keyword>
<evidence type="ECO:0000259" key="6">
    <source>
        <dbReference type="PROSITE" id="PS51918"/>
    </source>
</evidence>
<dbReference type="SMART" id="SM00729">
    <property type="entry name" value="Elp3"/>
    <property type="match status" value="1"/>
</dbReference>
<dbReference type="InterPro" id="IPR058240">
    <property type="entry name" value="rSAM_sf"/>
</dbReference>
<proteinExistence type="predicted"/>
<protein>
    <submittedName>
        <fullName evidence="7">Putative Radical SAM domain protein</fullName>
    </submittedName>
</protein>
<evidence type="ECO:0000256" key="5">
    <source>
        <dbReference type="ARBA" id="ARBA00023014"/>
    </source>
</evidence>
<gene>
    <name evidence="7" type="ORF">TRIP_B330208</name>
</gene>
<accession>A0A653A7P9</accession>
<dbReference type="SUPFAM" id="SSF102114">
    <property type="entry name" value="Radical SAM enzymes"/>
    <property type="match status" value="1"/>
</dbReference>
<evidence type="ECO:0000313" key="7">
    <source>
        <dbReference type="EMBL" id="VBB44030.1"/>
    </source>
</evidence>
<dbReference type="EMBL" id="UPXX01000027">
    <property type="protein sequence ID" value="VBB44030.1"/>
    <property type="molecule type" value="Genomic_DNA"/>
</dbReference>
<dbReference type="InterPro" id="IPR013785">
    <property type="entry name" value="Aldolase_TIM"/>
</dbReference>
<dbReference type="CDD" id="cd01335">
    <property type="entry name" value="Radical_SAM"/>
    <property type="match status" value="1"/>
</dbReference>
<evidence type="ECO:0000256" key="2">
    <source>
        <dbReference type="ARBA" id="ARBA00022691"/>
    </source>
</evidence>
<keyword evidence="3" id="KW-0479">Metal-binding</keyword>
<dbReference type="Gene3D" id="3.20.20.70">
    <property type="entry name" value="Aldolase class I"/>
    <property type="match status" value="1"/>
</dbReference>
<dbReference type="GO" id="GO:0003824">
    <property type="term" value="F:catalytic activity"/>
    <property type="evidence" value="ECO:0007669"/>
    <property type="project" value="InterPro"/>
</dbReference>
<feature type="domain" description="Radical SAM core" evidence="6">
    <location>
        <begin position="33"/>
        <end position="266"/>
    </location>
</feature>
<dbReference type="InterPro" id="IPR007197">
    <property type="entry name" value="rSAM"/>
</dbReference>
<keyword evidence="2" id="KW-0949">S-adenosyl-L-methionine</keyword>
<dbReference type="InterPro" id="IPR006638">
    <property type="entry name" value="Elp3/MiaA/NifB-like_rSAM"/>
</dbReference>
<dbReference type="PANTHER" id="PTHR13932">
    <property type="entry name" value="COPROPORPHYRINIGEN III OXIDASE"/>
    <property type="match status" value="1"/>
</dbReference>
<dbReference type="GO" id="GO:0051539">
    <property type="term" value="F:4 iron, 4 sulfur cluster binding"/>
    <property type="evidence" value="ECO:0007669"/>
    <property type="project" value="TreeGrafter"/>
</dbReference>
<evidence type="ECO:0000256" key="1">
    <source>
        <dbReference type="ARBA" id="ARBA00001966"/>
    </source>
</evidence>
<reference evidence="7" key="1">
    <citation type="submission" date="2018-07" db="EMBL/GenBank/DDBJ databases">
        <authorList>
            <consortium name="Genoscope - CEA"/>
            <person name="William W."/>
        </authorList>
    </citation>
    <scope>NUCLEOTIDE SEQUENCE</scope>
    <source>
        <strain evidence="7">IK1</strain>
    </source>
</reference>
<dbReference type="GO" id="GO:0046872">
    <property type="term" value="F:metal ion binding"/>
    <property type="evidence" value="ECO:0007669"/>
    <property type="project" value="UniProtKB-KW"/>
</dbReference>
<keyword evidence="4" id="KW-0408">Iron</keyword>
<dbReference type="GO" id="GO:0006779">
    <property type="term" value="P:porphyrin-containing compound biosynthetic process"/>
    <property type="evidence" value="ECO:0007669"/>
    <property type="project" value="TreeGrafter"/>
</dbReference>
<dbReference type="Pfam" id="PF04055">
    <property type="entry name" value="Radical_SAM"/>
    <property type="match status" value="1"/>
</dbReference>
<sequence length="428" mass="49090">MITGKSIWKPLLQWMVTGEAGRLRMSRRLPKWPGRLTVPGLYLHVPFCKNPCPYCPYNRIKYDESLFMAYEKAVKEEIDLYGPHLDGQAFCSLYIGGGTPTVNWRGLVSIVCHLQERFQKIGDICVELHPGSMEVDCLSALKDIGVTMLSIGVESTSDVMLKRIKRSHDARVALEAVKRSMRMGFKSVNVDLMFALPGQTLSEWEHDVKTVVGLGVDQLSTYPMFSFPYSDLGKSNSLQQVERPSHCRVKSMLEFSDKHCEENGLQQCTVWSWVKPWKGKFSSITRHHFIGFGPSAASMTGADFYVNTFDVKAYATRLPSARPVAVSMPIQRRLEMAYWLYWRIYELEASSEEFRRVFGSNACLDAEFGHLLRPLIPMGLVDRTNDTYRITKSGAYWIHRLQNEYSLSYINHLWGRCRKEPWPEEVKL</sequence>
<dbReference type="PANTHER" id="PTHR13932:SF5">
    <property type="entry name" value="RADICAL S-ADENOSYL METHIONINE DOMAIN-CONTAINING PROTEIN 1, MITOCHONDRIAL"/>
    <property type="match status" value="1"/>
</dbReference>
<dbReference type="AlphaFoldDB" id="A0A653A7P9"/>